<accession>A0A316ABX9</accession>
<protein>
    <submittedName>
        <fullName evidence="2">Uncharacterized protein</fullName>
    </submittedName>
</protein>
<dbReference type="OrthoDB" id="9816564at2"/>
<dbReference type="EMBL" id="QGDQ01000004">
    <property type="protein sequence ID" value="PWJ55121.1"/>
    <property type="molecule type" value="Genomic_DNA"/>
</dbReference>
<name>A0A316ABX9_9ACTN</name>
<organism evidence="2 3">
    <name type="scientific">Quadrisphaera granulorum</name>
    <dbReference type="NCBI Taxonomy" id="317664"/>
    <lineage>
        <taxon>Bacteria</taxon>
        <taxon>Bacillati</taxon>
        <taxon>Actinomycetota</taxon>
        <taxon>Actinomycetes</taxon>
        <taxon>Kineosporiales</taxon>
        <taxon>Kineosporiaceae</taxon>
        <taxon>Quadrisphaera</taxon>
    </lineage>
</organism>
<sequence>MSTTTTSATRELGGAPRSAEVTPESFGRDVLGPVVAEFCLRLWTLGTQLERPEDTAMLFCARGGLRMQLAHERFLASSGLPTAVSLRPLMVSRLAAVRPVLVRTPREGLDHLLPSAAAALAKEFAVLDLGAAVKALSGVGPEQLPAGAAAPLSQPFTPDGLAALLRSPDGALVTEALEEQADLFVEHLRQQLDGRQHALLVDTGLYGTTRDLLAEAGLREQTSCALIARSFRPGTAADHRTYGLSVTAHDYSLLQRRSVLLRYWHFVEWLFEPPLRSTSRFERRADGRVVADTEVDGWEDLVVPAPGTPFAGVLAYLDALPPAPAEKVVLDADRAWGQLHRAVVLPTPDHGWAMSVEARSHGFGREETWTQPEQRGLLEVLRSDGMWREGEVARSATPLRLPVLLAVEALYGLRNGYRAVRRRAPIAKR</sequence>
<proteinExistence type="predicted"/>
<evidence type="ECO:0000313" key="3">
    <source>
        <dbReference type="Proteomes" id="UP000245469"/>
    </source>
</evidence>
<reference evidence="2 3" key="1">
    <citation type="submission" date="2018-03" db="EMBL/GenBank/DDBJ databases">
        <title>Genomic Encyclopedia of Archaeal and Bacterial Type Strains, Phase II (KMG-II): from individual species to whole genera.</title>
        <authorList>
            <person name="Goeker M."/>
        </authorList>
    </citation>
    <scope>NUCLEOTIDE SEQUENCE [LARGE SCALE GENOMIC DNA]</scope>
    <source>
        <strain evidence="2 3">DSM 44889</strain>
    </source>
</reference>
<keyword evidence="3" id="KW-1185">Reference proteome</keyword>
<evidence type="ECO:0000313" key="2">
    <source>
        <dbReference type="EMBL" id="PWJ55121.1"/>
    </source>
</evidence>
<evidence type="ECO:0000256" key="1">
    <source>
        <dbReference type="SAM" id="MobiDB-lite"/>
    </source>
</evidence>
<dbReference type="Proteomes" id="UP000245469">
    <property type="component" value="Unassembled WGS sequence"/>
</dbReference>
<gene>
    <name evidence="2" type="ORF">BXY45_10442</name>
</gene>
<comment type="caution">
    <text evidence="2">The sequence shown here is derived from an EMBL/GenBank/DDBJ whole genome shotgun (WGS) entry which is preliminary data.</text>
</comment>
<feature type="region of interest" description="Disordered" evidence="1">
    <location>
        <begin position="1"/>
        <end position="23"/>
    </location>
</feature>
<dbReference type="RefSeq" id="WP_109773208.1">
    <property type="nucleotide sequence ID" value="NZ_QGDQ01000004.1"/>
</dbReference>
<dbReference type="AlphaFoldDB" id="A0A316ABX9"/>